<dbReference type="OrthoDB" id="549905at2759"/>
<evidence type="ECO:0000313" key="3">
    <source>
        <dbReference type="Proteomes" id="UP000792457"/>
    </source>
</evidence>
<comment type="similarity">
    <text evidence="1">Belongs to the STXBP/unc-18/SEC1 family.</text>
</comment>
<sequence length="158" mass="17127">MDVDTIFQILESISKSRDSLKKYRTLYSQEYSQRTVTLRPLLAQLAADLFNPSLPPIPDLVCFASNMGQSAGIKGLLRSSLGQLMSTTRPPPPGDAKMVIIFVIGGITGEEVRLIREALWSVKDKAALAAAPKTVLIGGTRILTPDDVLSSILVEDKS</sequence>
<dbReference type="InterPro" id="IPR001619">
    <property type="entry name" value="Sec1-like"/>
</dbReference>
<gene>
    <name evidence="2" type="ORF">J437_LFUL011483</name>
</gene>
<protein>
    <recommendedName>
        <fullName evidence="4">Sec1 family domain-containing protein 2</fullName>
    </recommendedName>
</protein>
<dbReference type="AlphaFoldDB" id="A0A8K0KC13"/>
<evidence type="ECO:0000256" key="1">
    <source>
        <dbReference type="ARBA" id="ARBA00009884"/>
    </source>
</evidence>
<dbReference type="Pfam" id="PF00995">
    <property type="entry name" value="Sec1"/>
    <property type="match status" value="1"/>
</dbReference>
<organism evidence="2 3">
    <name type="scientific">Ladona fulva</name>
    <name type="common">Scarce chaser dragonfly</name>
    <name type="synonym">Libellula fulva</name>
    <dbReference type="NCBI Taxonomy" id="123851"/>
    <lineage>
        <taxon>Eukaryota</taxon>
        <taxon>Metazoa</taxon>
        <taxon>Ecdysozoa</taxon>
        <taxon>Arthropoda</taxon>
        <taxon>Hexapoda</taxon>
        <taxon>Insecta</taxon>
        <taxon>Pterygota</taxon>
        <taxon>Palaeoptera</taxon>
        <taxon>Odonata</taxon>
        <taxon>Epiprocta</taxon>
        <taxon>Anisoptera</taxon>
        <taxon>Libelluloidea</taxon>
        <taxon>Libellulidae</taxon>
        <taxon>Ladona</taxon>
    </lineage>
</organism>
<reference evidence="2" key="1">
    <citation type="submission" date="2013-04" db="EMBL/GenBank/DDBJ databases">
        <authorList>
            <person name="Qu J."/>
            <person name="Murali S.C."/>
            <person name="Bandaranaike D."/>
            <person name="Bellair M."/>
            <person name="Blankenburg K."/>
            <person name="Chao H."/>
            <person name="Dinh H."/>
            <person name="Doddapaneni H."/>
            <person name="Downs B."/>
            <person name="Dugan-Rocha S."/>
            <person name="Elkadiri S."/>
            <person name="Gnanaolivu R.D."/>
            <person name="Hernandez B."/>
            <person name="Javaid M."/>
            <person name="Jayaseelan J.C."/>
            <person name="Lee S."/>
            <person name="Li M."/>
            <person name="Ming W."/>
            <person name="Munidasa M."/>
            <person name="Muniz J."/>
            <person name="Nguyen L."/>
            <person name="Ongeri F."/>
            <person name="Osuji N."/>
            <person name="Pu L.-L."/>
            <person name="Puazo M."/>
            <person name="Qu C."/>
            <person name="Quiroz J."/>
            <person name="Raj R."/>
            <person name="Weissenberger G."/>
            <person name="Xin Y."/>
            <person name="Zou X."/>
            <person name="Han Y."/>
            <person name="Richards S."/>
            <person name="Worley K."/>
            <person name="Muzny D."/>
            <person name="Gibbs R."/>
        </authorList>
    </citation>
    <scope>NUCLEOTIDE SEQUENCE</scope>
    <source>
        <strain evidence="2">Sampled in the wild</strain>
    </source>
</reference>
<dbReference type="GO" id="GO:0016192">
    <property type="term" value="P:vesicle-mediated transport"/>
    <property type="evidence" value="ECO:0007669"/>
    <property type="project" value="InterPro"/>
</dbReference>
<proteinExistence type="inferred from homology"/>
<name>A0A8K0KC13_LADFU</name>
<dbReference type="Gene3D" id="3.40.50.1910">
    <property type="match status" value="1"/>
</dbReference>
<keyword evidence="3" id="KW-1185">Reference proteome</keyword>
<dbReference type="PANTHER" id="PTHR11679">
    <property type="entry name" value="VESICLE PROTEIN SORTING-ASSOCIATED"/>
    <property type="match status" value="1"/>
</dbReference>
<evidence type="ECO:0000313" key="2">
    <source>
        <dbReference type="EMBL" id="KAG8231642.1"/>
    </source>
</evidence>
<dbReference type="EMBL" id="KZ308565">
    <property type="protein sequence ID" value="KAG8231642.1"/>
    <property type="molecule type" value="Genomic_DNA"/>
</dbReference>
<evidence type="ECO:0008006" key="4">
    <source>
        <dbReference type="Google" id="ProtNLM"/>
    </source>
</evidence>
<comment type="caution">
    <text evidence="2">The sequence shown here is derived from an EMBL/GenBank/DDBJ whole genome shotgun (WGS) entry which is preliminary data.</text>
</comment>
<dbReference type="InterPro" id="IPR027482">
    <property type="entry name" value="Sec1-like_dom2"/>
</dbReference>
<accession>A0A8K0KC13</accession>
<dbReference type="InterPro" id="IPR036045">
    <property type="entry name" value="Sec1-like_sf"/>
</dbReference>
<dbReference type="Proteomes" id="UP000792457">
    <property type="component" value="Unassembled WGS sequence"/>
</dbReference>
<dbReference type="SUPFAM" id="SSF56815">
    <property type="entry name" value="Sec1/munc18-like (SM) proteins"/>
    <property type="match status" value="1"/>
</dbReference>
<reference evidence="2" key="2">
    <citation type="submission" date="2017-10" db="EMBL/GenBank/DDBJ databases">
        <title>Ladona fulva Genome sequencing and assembly.</title>
        <authorList>
            <person name="Murali S."/>
            <person name="Richards S."/>
            <person name="Bandaranaike D."/>
            <person name="Bellair M."/>
            <person name="Blankenburg K."/>
            <person name="Chao H."/>
            <person name="Dinh H."/>
            <person name="Doddapaneni H."/>
            <person name="Dugan-Rocha S."/>
            <person name="Elkadiri S."/>
            <person name="Gnanaolivu R."/>
            <person name="Hernandez B."/>
            <person name="Skinner E."/>
            <person name="Javaid M."/>
            <person name="Lee S."/>
            <person name="Li M."/>
            <person name="Ming W."/>
            <person name="Munidasa M."/>
            <person name="Muniz J."/>
            <person name="Nguyen L."/>
            <person name="Hughes D."/>
            <person name="Osuji N."/>
            <person name="Pu L.-L."/>
            <person name="Puazo M."/>
            <person name="Qu C."/>
            <person name="Quiroz J."/>
            <person name="Raj R."/>
            <person name="Weissenberger G."/>
            <person name="Xin Y."/>
            <person name="Zou X."/>
            <person name="Han Y."/>
            <person name="Worley K."/>
            <person name="Muzny D."/>
            <person name="Gibbs R."/>
        </authorList>
    </citation>
    <scope>NUCLEOTIDE SEQUENCE</scope>
    <source>
        <strain evidence="2">Sampled in the wild</strain>
    </source>
</reference>